<dbReference type="AlphaFoldDB" id="A0A9P6N803"/>
<organism evidence="7 8">
    <name type="scientific">Cronartium quercuum f. sp. fusiforme G11</name>
    <dbReference type="NCBI Taxonomy" id="708437"/>
    <lineage>
        <taxon>Eukaryota</taxon>
        <taxon>Fungi</taxon>
        <taxon>Dikarya</taxon>
        <taxon>Basidiomycota</taxon>
        <taxon>Pucciniomycotina</taxon>
        <taxon>Pucciniomycetes</taxon>
        <taxon>Pucciniales</taxon>
        <taxon>Coleosporiaceae</taxon>
        <taxon>Cronartium</taxon>
    </lineage>
</organism>
<evidence type="ECO:0000256" key="2">
    <source>
        <dbReference type="ARBA" id="ARBA00006824"/>
    </source>
</evidence>
<evidence type="ECO:0000256" key="6">
    <source>
        <dbReference type="RuleBase" id="RU363053"/>
    </source>
</evidence>
<accession>A0A9P6N803</accession>
<dbReference type="EMBL" id="MU167610">
    <property type="protein sequence ID" value="KAG0139369.1"/>
    <property type="molecule type" value="Genomic_DNA"/>
</dbReference>
<sequence length="224" mass="25432">MARLFRFLGYHYERYFRSHPIATLAIANGFCSICGDAAAQLIPMLTSNEGTDLERTFDFTRLLRYFVFGLNMGPIGGKWNEILDRHIQPRSKAVDEGEKAGVEKDMEMTLVDAPDSPGSENFTQSSSMLPFWVIFQMVLADQLLMAPFSIILFLSFMGLTEGIGLAELQQRIGHLFWKLLVANWKVWPIIQVVNFRFMPLRLRVPFSAGCGILWTIFLSYASSS</sequence>
<evidence type="ECO:0000313" key="8">
    <source>
        <dbReference type="Proteomes" id="UP000886653"/>
    </source>
</evidence>
<evidence type="ECO:0000256" key="3">
    <source>
        <dbReference type="ARBA" id="ARBA00022692"/>
    </source>
</evidence>
<keyword evidence="8" id="KW-1185">Reference proteome</keyword>
<evidence type="ECO:0000313" key="7">
    <source>
        <dbReference type="EMBL" id="KAG0139369.1"/>
    </source>
</evidence>
<feature type="transmembrane region" description="Helical" evidence="6">
    <location>
        <begin position="131"/>
        <end position="155"/>
    </location>
</feature>
<proteinExistence type="inferred from homology"/>
<dbReference type="GO" id="GO:0016020">
    <property type="term" value="C:membrane"/>
    <property type="evidence" value="ECO:0007669"/>
    <property type="project" value="UniProtKB-SubCell"/>
</dbReference>
<dbReference type="Proteomes" id="UP000886653">
    <property type="component" value="Unassembled WGS sequence"/>
</dbReference>
<keyword evidence="5 6" id="KW-0472">Membrane</keyword>
<dbReference type="PANTHER" id="PTHR11266">
    <property type="entry name" value="PEROXISOMAL MEMBRANE PROTEIN 2, PXMP2 MPV17"/>
    <property type="match status" value="1"/>
</dbReference>
<comment type="subcellular location">
    <subcellularLocation>
        <location evidence="1">Membrane</location>
        <topology evidence="1">Multi-pass membrane protein</topology>
    </subcellularLocation>
</comment>
<gene>
    <name evidence="7" type="ORF">CROQUDRAFT_85154</name>
</gene>
<reference evidence="7" key="1">
    <citation type="submission" date="2013-11" db="EMBL/GenBank/DDBJ databases">
        <title>Genome sequence of the fusiform rust pathogen reveals effectors for host alternation and coevolution with pine.</title>
        <authorList>
            <consortium name="DOE Joint Genome Institute"/>
            <person name="Smith K."/>
            <person name="Pendleton A."/>
            <person name="Kubisiak T."/>
            <person name="Anderson C."/>
            <person name="Salamov A."/>
            <person name="Aerts A."/>
            <person name="Riley R."/>
            <person name="Clum A."/>
            <person name="Lindquist E."/>
            <person name="Ence D."/>
            <person name="Campbell M."/>
            <person name="Kronenberg Z."/>
            <person name="Feau N."/>
            <person name="Dhillon B."/>
            <person name="Hamelin R."/>
            <person name="Burleigh J."/>
            <person name="Smith J."/>
            <person name="Yandell M."/>
            <person name="Nelson C."/>
            <person name="Grigoriev I."/>
            <person name="Davis J."/>
        </authorList>
    </citation>
    <scope>NUCLEOTIDE SEQUENCE</scope>
    <source>
        <strain evidence="7">G11</strain>
    </source>
</reference>
<evidence type="ECO:0000256" key="4">
    <source>
        <dbReference type="ARBA" id="ARBA00022989"/>
    </source>
</evidence>
<comment type="caution">
    <text evidence="7">The sequence shown here is derived from an EMBL/GenBank/DDBJ whole genome shotgun (WGS) entry which is preliminary data.</text>
</comment>
<dbReference type="PANTHER" id="PTHR11266:SF50">
    <property type="entry name" value="VACUOLAR MEMBRANE PROTEIN YOR292C"/>
    <property type="match status" value="1"/>
</dbReference>
<protein>
    <submittedName>
        <fullName evidence="7">Uncharacterized protein</fullName>
    </submittedName>
</protein>
<dbReference type="GO" id="GO:0005739">
    <property type="term" value="C:mitochondrion"/>
    <property type="evidence" value="ECO:0007669"/>
    <property type="project" value="TreeGrafter"/>
</dbReference>
<dbReference type="InterPro" id="IPR007248">
    <property type="entry name" value="Mpv17_PMP22"/>
</dbReference>
<evidence type="ECO:0000256" key="5">
    <source>
        <dbReference type="ARBA" id="ARBA00023136"/>
    </source>
</evidence>
<keyword evidence="4 6" id="KW-1133">Transmembrane helix</keyword>
<evidence type="ECO:0000256" key="1">
    <source>
        <dbReference type="ARBA" id="ARBA00004141"/>
    </source>
</evidence>
<feature type="transmembrane region" description="Helical" evidence="6">
    <location>
        <begin position="202"/>
        <end position="221"/>
    </location>
</feature>
<name>A0A9P6N803_9BASI</name>
<dbReference type="OrthoDB" id="10267969at2759"/>
<comment type="similarity">
    <text evidence="2 6">Belongs to the peroxisomal membrane protein PXMP2/4 family.</text>
</comment>
<dbReference type="Pfam" id="PF04117">
    <property type="entry name" value="Mpv17_PMP22"/>
    <property type="match status" value="1"/>
</dbReference>
<keyword evidence="3 6" id="KW-0812">Transmembrane</keyword>